<reference evidence="1 2" key="1">
    <citation type="submission" date="2020-04" db="EMBL/GenBank/DDBJ databases">
        <authorList>
            <person name="De Canck E."/>
        </authorList>
    </citation>
    <scope>NUCLEOTIDE SEQUENCE [LARGE SCALE GENOMIC DNA]</scope>
    <source>
        <strain evidence="1 2">LMG 27174</strain>
    </source>
</reference>
<evidence type="ECO:0000313" key="1">
    <source>
        <dbReference type="EMBL" id="CAB3652397.1"/>
    </source>
</evidence>
<accession>A0A6J5AMX8</accession>
<sequence length="185" mass="21047">MHRRFWVADKSTGWTERVKLFLAGREHDTAWKTFFGGPGSDTLVGNDGIHSLKNPIRTTPSSCITASCWLPPKVERVMPVMRRRSTSRGLWEAASATERACAAWRSTQVSPTDLSRQAQFYQASGSARSGSPRRILSLWRDCDRFRRCFERSNNQHTPNSHAEPPCRCDCRATSVVSILAMWQRF</sequence>
<dbReference type="AlphaFoldDB" id="A0A6J5AMX8"/>
<name>A0A6J5AMX8_9BURK</name>
<dbReference type="EMBL" id="CADIJZ010000004">
    <property type="protein sequence ID" value="CAB3652397.1"/>
    <property type="molecule type" value="Genomic_DNA"/>
</dbReference>
<evidence type="ECO:0000313" key="2">
    <source>
        <dbReference type="Proteomes" id="UP000494205"/>
    </source>
</evidence>
<organism evidence="1 2">
    <name type="scientific">Paraburkholderia rhynchosiae</name>
    <dbReference type="NCBI Taxonomy" id="487049"/>
    <lineage>
        <taxon>Bacteria</taxon>
        <taxon>Pseudomonadati</taxon>
        <taxon>Pseudomonadota</taxon>
        <taxon>Betaproteobacteria</taxon>
        <taxon>Burkholderiales</taxon>
        <taxon>Burkholderiaceae</taxon>
        <taxon>Paraburkholderia</taxon>
    </lineage>
</organism>
<gene>
    <name evidence="1" type="ORF">LMG27174_01220</name>
</gene>
<protein>
    <submittedName>
        <fullName evidence="1">Uncharacterized protein</fullName>
    </submittedName>
</protein>
<dbReference type="Proteomes" id="UP000494205">
    <property type="component" value="Unassembled WGS sequence"/>
</dbReference>
<proteinExistence type="predicted"/>